<dbReference type="EMBL" id="JARXVH010000003">
    <property type="protein sequence ID" value="MDH6215039.1"/>
    <property type="molecule type" value="Genomic_DNA"/>
</dbReference>
<dbReference type="Proteomes" id="UP001160499">
    <property type="component" value="Unassembled WGS sequence"/>
</dbReference>
<protein>
    <submittedName>
        <fullName evidence="1">Uncharacterized protein</fullName>
    </submittedName>
</protein>
<gene>
    <name evidence="1" type="ORF">M2283_002322</name>
</gene>
<evidence type="ECO:0000313" key="2">
    <source>
        <dbReference type="Proteomes" id="UP001160499"/>
    </source>
</evidence>
<organism evidence="1 2">
    <name type="scientific">Streptomyces pseudovenezuelae</name>
    <dbReference type="NCBI Taxonomy" id="67350"/>
    <lineage>
        <taxon>Bacteria</taxon>
        <taxon>Bacillati</taxon>
        <taxon>Actinomycetota</taxon>
        <taxon>Actinomycetes</taxon>
        <taxon>Kitasatosporales</taxon>
        <taxon>Streptomycetaceae</taxon>
        <taxon>Streptomyces</taxon>
        <taxon>Streptomyces aurantiacus group</taxon>
    </lineage>
</organism>
<sequence>MNPLTVPARQNTDLSIVPPGPAANVAAVYAALAEDLANGTHEVPDFTHARRMHQLIADIEAAARR</sequence>
<dbReference type="RefSeq" id="WP_280876036.1">
    <property type="nucleotide sequence ID" value="NZ_JARXVH010000003.1"/>
</dbReference>
<keyword evidence="2" id="KW-1185">Reference proteome</keyword>
<comment type="caution">
    <text evidence="1">The sequence shown here is derived from an EMBL/GenBank/DDBJ whole genome shotgun (WGS) entry which is preliminary data.</text>
</comment>
<accession>A0ABT6LI44</accession>
<evidence type="ECO:0000313" key="1">
    <source>
        <dbReference type="EMBL" id="MDH6215039.1"/>
    </source>
</evidence>
<reference evidence="1 2" key="1">
    <citation type="submission" date="2023-04" db="EMBL/GenBank/DDBJ databases">
        <title>Forest soil microbial communities from Buena Vista Peninsula, Colon Province, Panama.</title>
        <authorList>
            <person name="Bouskill N."/>
        </authorList>
    </citation>
    <scope>NUCLEOTIDE SEQUENCE [LARGE SCALE GENOMIC DNA]</scope>
    <source>
        <strain evidence="1 2">GGS1</strain>
    </source>
</reference>
<name>A0ABT6LI44_9ACTN</name>
<proteinExistence type="predicted"/>